<feature type="binding site" evidence="12">
    <location>
        <begin position="384"/>
        <end position="387"/>
    </location>
    <ligand>
        <name>FAD</name>
        <dbReference type="ChEBI" id="CHEBI:57692"/>
    </ligand>
</feature>
<dbReference type="PROSITE" id="PS51384">
    <property type="entry name" value="FAD_FR"/>
    <property type="match status" value="1"/>
</dbReference>
<dbReference type="FunFam" id="3.40.50.80:FF:000001">
    <property type="entry name" value="NADPH--cytochrome P450 reductase 1"/>
    <property type="match status" value="1"/>
</dbReference>
<dbReference type="Gene3D" id="3.40.50.360">
    <property type="match status" value="1"/>
</dbReference>
<evidence type="ECO:0000256" key="2">
    <source>
        <dbReference type="ARBA" id="ARBA00022448"/>
    </source>
</evidence>
<dbReference type="SUPFAM" id="SSF63380">
    <property type="entry name" value="Riboflavin synthase domain-like"/>
    <property type="match status" value="1"/>
</dbReference>
<dbReference type="RefSeq" id="WP_142534418.1">
    <property type="nucleotide sequence ID" value="NZ_FXTB01000010.1"/>
</dbReference>
<evidence type="ECO:0000256" key="10">
    <source>
        <dbReference type="ARBA" id="ARBA00023192"/>
    </source>
</evidence>
<dbReference type="InterPro" id="IPR001433">
    <property type="entry name" value="OxRdtase_FAD/NAD-bd"/>
</dbReference>
<dbReference type="PIRSF" id="PIRSF000207">
    <property type="entry name" value="SiR-FP_CysJ"/>
    <property type="match status" value="1"/>
</dbReference>
<keyword evidence="6 12" id="KW-0274">FAD</keyword>
<dbReference type="Gene3D" id="2.40.30.10">
    <property type="entry name" value="Translation factors"/>
    <property type="match status" value="1"/>
</dbReference>
<dbReference type="Proteomes" id="UP000319040">
    <property type="component" value="Unassembled WGS sequence"/>
</dbReference>
<dbReference type="InterPro" id="IPR039261">
    <property type="entry name" value="FNR_nucleotide-bd"/>
</dbReference>
<dbReference type="PANTHER" id="PTHR19384:SF128">
    <property type="entry name" value="NADPH OXIDOREDUCTASE A"/>
    <property type="match status" value="1"/>
</dbReference>
<dbReference type="OrthoDB" id="9789468at2"/>
<gene>
    <name evidence="15" type="ORF">SAMN06265379_110110</name>
</gene>
<dbReference type="InterPro" id="IPR023173">
    <property type="entry name" value="NADPH_Cyt_P450_Rdtase_alpha"/>
</dbReference>
<dbReference type="InterPro" id="IPR017927">
    <property type="entry name" value="FAD-bd_FR_type"/>
</dbReference>
<dbReference type="AlphaFoldDB" id="A0A521EQG3"/>
<evidence type="ECO:0000256" key="9">
    <source>
        <dbReference type="ARBA" id="ARBA00023002"/>
    </source>
</evidence>
<dbReference type="Pfam" id="PF00258">
    <property type="entry name" value="Flavodoxin_1"/>
    <property type="match status" value="1"/>
</dbReference>
<dbReference type="GO" id="GO:0019344">
    <property type="term" value="P:cysteine biosynthetic process"/>
    <property type="evidence" value="ECO:0007669"/>
    <property type="project" value="UniProtKB-KW"/>
</dbReference>
<dbReference type="InterPro" id="IPR017938">
    <property type="entry name" value="Riboflavin_synthase-like_b-brl"/>
</dbReference>
<feature type="binding site" evidence="12">
    <location>
        <position position="559"/>
    </location>
    <ligand>
        <name>NADP(+)</name>
        <dbReference type="ChEBI" id="CHEBI:58349"/>
    </ligand>
</feature>
<dbReference type="InterPro" id="IPR001094">
    <property type="entry name" value="Flavdoxin-like"/>
</dbReference>
<evidence type="ECO:0000313" key="15">
    <source>
        <dbReference type="EMBL" id="SMO86189.1"/>
    </source>
</evidence>
<feature type="binding site" evidence="12">
    <location>
        <position position="597"/>
    </location>
    <ligand>
        <name>FAD</name>
        <dbReference type="ChEBI" id="CHEBI:57692"/>
    </ligand>
</feature>
<evidence type="ECO:0000259" key="13">
    <source>
        <dbReference type="PROSITE" id="PS50902"/>
    </source>
</evidence>
<comment type="catalytic activity">
    <reaction evidence="11">
        <text>hydrogen sulfide + 3 NADP(+) + 3 H2O = sulfite + 3 NADPH + 4 H(+)</text>
        <dbReference type="Rhea" id="RHEA:13801"/>
        <dbReference type="ChEBI" id="CHEBI:15377"/>
        <dbReference type="ChEBI" id="CHEBI:15378"/>
        <dbReference type="ChEBI" id="CHEBI:17359"/>
        <dbReference type="ChEBI" id="CHEBI:29919"/>
        <dbReference type="ChEBI" id="CHEBI:57783"/>
        <dbReference type="ChEBI" id="CHEBI:58349"/>
        <dbReference type="EC" id="1.8.1.2"/>
    </reaction>
</comment>
<evidence type="ECO:0000313" key="16">
    <source>
        <dbReference type="Proteomes" id="UP000319040"/>
    </source>
</evidence>
<accession>A0A521EQG3</accession>
<dbReference type="PANTHER" id="PTHR19384">
    <property type="entry name" value="NITRIC OXIDE SYNTHASE-RELATED"/>
    <property type="match status" value="1"/>
</dbReference>
<feature type="binding site" evidence="12">
    <location>
        <begin position="402"/>
        <end position="404"/>
    </location>
    <ligand>
        <name>FAD</name>
        <dbReference type="ChEBI" id="CHEBI:57692"/>
    </ligand>
</feature>
<feature type="binding site" evidence="12">
    <location>
        <begin position="523"/>
        <end position="527"/>
    </location>
    <ligand>
        <name>NADP(+)</name>
        <dbReference type="ChEBI" id="CHEBI:58349"/>
    </ligand>
</feature>
<dbReference type="InterPro" id="IPR001709">
    <property type="entry name" value="Flavoprot_Pyr_Nucl_cyt_Rdtase"/>
</dbReference>
<evidence type="ECO:0000256" key="12">
    <source>
        <dbReference type="PIRSR" id="PIRSR000207-1"/>
    </source>
</evidence>
<organism evidence="15 16">
    <name type="scientific">Saccharicrinis carchari</name>
    <dbReference type="NCBI Taxonomy" id="1168039"/>
    <lineage>
        <taxon>Bacteria</taxon>
        <taxon>Pseudomonadati</taxon>
        <taxon>Bacteroidota</taxon>
        <taxon>Bacteroidia</taxon>
        <taxon>Marinilabiliales</taxon>
        <taxon>Marinilabiliaceae</taxon>
        <taxon>Saccharicrinis</taxon>
    </lineage>
</organism>
<dbReference type="Pfam" id="PF00175">
    <property type="entry name" value="NAD_binding_1"/>
    <property type="match status" value="1"/>
</dbReference>
<feature type="binding site" evidence="12">
    <location>
        <begin position="157"/>
        <end position="166"/>
    </location>
    <ligand>
        <name>FMN</name>
        <dbReference type="ChEBI" id="CHEBI:58210"/>
    </ligand>
</feature>
<evidence type="ECO:0000256" key="8">
    <source>
        <dbReference type="ARBA" id="ARBA00022982"/>
    </source>
</evidence>
<feature type="binding site" evidence="12">
    <location>
        <begin position="121"/>
        <end position="124"/>
    </location>
    <ligand>
        <name>FMN</name>
        <dbReference type="ChEBI" id="CHEBI:58210"/>
    </ligand>
</feature>
<dbReference type="InterPro" id="IPR029039">
    <property type="entry name" value="Flavoprotein-like_sf"/>
</dbReference>
<reference evidence="15 16" key="1">
    <citation type="submission" date="2017-05" db="EMBL/GenBank/DDBJ databases">
        <authorList>
            <person name="Varghese N."/>
            <person name="Submissions S."/>
        </authorList>
    </citation>
    <scope>NUCLEOTIDE SEQUENCE [LARGE SCALE GENOMIC DNA]</scope>
    <source>
        <strain evidence="15 16">DSM 27040</strain>
    </source>
</reference>
<keyword evidence="16" id="KW-1185">Reference proteome</keyword>
<evidence type="ECO:0000256" key="1">
    <source>
        <dbReference type="ARBA" id="ARBA00012604"/>
    </source>
</evidence>
<evidence type="ECO:0000256" key="6">
    <source>
        <dbReference type="ARBA" id="ARBA00022827"/>
    </source>
</evidence>
<dbReference type="GO" id="GO:0010181">
    <property type="term" value="F:FMN binding"/>
    <property type="evidence" value="ECO:0007669"/>
    <property type="project" value="InterPro"/>
</dbReference>
<dbReference type="SUPFAM" id="SSF52218">
    <property type="entry name" value="Flavoproteins"/>
    <property type="match status" value="1"/>
</dbReference>
<dbReference type="GO" id="GO:0005829">
    <property type="term" value="C:cytosol"/>
    <property type="evidence" value="ECO:0007669"/>
    <property type="project" value="TreeGrafter"/>
</dbReference>
<keyword evidence="8" id="KW-0249">Electron transport</keyword>
<evidence type="ECO:0000256" key="5">
    <source>
        <dbReference type="ARBA" id="ARBA00022643"/>
    </source>
</evidence>
<dbReference type="Pfam" id="PF00667">
    <property type="entry name" value="FAD_binding_1"/>
    <property type="match status" value="1"/>
</dbReference>
<evidence type="ECO:0000256" key="11">
    <source>
        <dbReference type="ARBA" id="ARBA00052219"/>
    </source>
</evidence>
<evidence type="ECO:0000259" key="14">
    <source>
        <dbReference type="PROSITE" id="PS51384"/>
    </source>
</evidence>
<dbReference type="InterPro" id="IPR008254">
    <property type="entry name" value="Flavodoxin/NO_synth"/>
</dbReference>
<comment type="cofactor">
    <cofactor evidence="12">
        <name>FMN</name>
        <dbReference type="ChEBI" id="CHEBI:58210"/>
    </cofactor>
    <text evidence="12">Binds 1 FMN per subunit.</text>
</comment>
<dbReference type="Gene3D" id="1.20.990.10">
    <property type="entry name" value="NADPH-cytochrome p450 Reductase, Chain A, domain 3"/>
    <property type="match status" value="1"/>
</dbReference>
<evidence type="ECO:0000256" key="4">
    <source>
        <dbReference type="ARBA" id="ARBA00022630"/>
    </source>
</evidence>
<keyword evidence="7 12" id="KW-0521">NADP</keyword>
<dbReference type="PRINTS" id="PR00371">
    <property type="entry name" value="FPNCR"/>
</dbReference>
<proteinExistence type="predicted"/>
<keyword evidence="2" id="KW-0813">Transport</keyword>
<keyword evidence="3" id="KW-0028">Amino-acid biosynthesis</keyword>
<dbReference type="EMBL" id="FXTB01000010">
    <property type="protein sequence ID" value="SMO86189.1"/>
    <property type="molecule type" value="Genomic_DNA"/>
</dbReference>
<keyword evidence="10" id="KW-0198">Cysteine biosynthesis</keyword>
<dbReference type="InterPro" id="IPR003097">
    <property type="entry name" value="CysJ-like_FAD-binding"/>
</dbReference>
<sequence>MIQGLNNIFTEEQINNAKKLLDSLNTEQRLYLSGYLAGLNQSGALSEGFSANINQSNPDKEEVKTTQLTILYGTHTGNSKLLAEQAQGLAQAKGIEVSAISLQEYRVRKLKDETNLLVIVSTHGEGDPPVSAEAFYAYIFGKKAPKSNNLNFAVIGLGDSSYAKFCQTGKDIFKQLNALGGNAVHDFIGLDVDFKDTIADVLPQVVAKFGGSKGNGKAAVSASVVQNDLASDAWVEVEVLEKILLNGKGSDKETYHIELDIEGTGLSYHPGDALEVQAKNNPTLVRDILAKLNIDENDIVDIAGVQMSIKDALTSSFELTVVTAPVIKKYAEKAKSQVLDNLVTNDPMLQDYLYGADFLDVITDYPARLDASELATLLRKLPTRLYSISSSYAYNPDEVHITVGAVRYQLNHREHLGVCSGYLADTINEGDMLIVRVKPNMGFKLPVDNDVRMVMVGPGTGIAPFRSFLQEREAKDAGGKNWLFFGDQHFETDFLYQTELLNYRKKGVVAKLDVAFSRDQQEKVYVQDRMRENGEELYRWLNEGAHFYLCGDMKRMAKDVKETLLHIVKKYGQLTDEQALEYFTNLKLKGRFQEDVY</sequence>
<evidence type="ECO:0000256" key="7">
    <source>
        <dbReference type="ARBA" id="ARBA00022857"/>
    </source>
</evidence>
<dbReference type="PROSITE" id="PS50902">
    <property type="entry name" value="FLAVODOXIN_LIKE"/>
    <property type="match status" value="1"/>
</dbReference>
<feature type="binding site" evidence="12">
    <location>
        <begin position="517"/>
        <end position="518"/>
    </location>
    <ligand>
        <name>NADP(+)</name>
        <dbReference type="ChEBI" id="CHEBI:58349"/>
    </ligand>
</feature>
<feature type="domain" description="Flavodoxin-like" evidence="13">
    <location>
        <begin position="68"/>
        <end position="214"/>
    </location>
</feature>
<keyword evidence="5 12" id="KW-0288">FMN</keyword>
<dbReference type="InterPro" id="IPR010199">
    <property type="entry name" value="CysJ"/>
</dbReference>
<dbReference type="SUPFAM" id="SSF52343">
    <property type="entry name" value="Ferredoxin reductase-like, C-terminal NADP-linked domain"/>
    <property type="match status" value="1"/>
</dbReference>
<dbReference type="EC" id="1.8.1.2" evidence="1"/>
<dbReference type="GO" id="GO:0004783">
    <property type="term" value="F:sulfite reductase (NADPH) activity"/>
    <property type="evidence" value="ECO:0007669"/>
    <property type="project" value="UniProtKB-EC"/>
</dbReference>
<dbReference type="Gene3D" id="3.40.50.80">
    <property type="entry name" value="Nucleotide-binding domain of ferredoxin-NADP reductase (FNR) module"/>
    <property type="match status" value="1"/>
</dbReference>
<evidence type="ECO:0000256" key="3">
    <source>
        <dbReference type="ARBA" id="ARBA00022605"/>
    </source>
</evidence>
<keyword evidence="9" id="KW-0560">Oxidoreductase</keyword>
<feature type="domain" description="FAD-binding FR-type" evidence="14">
    <location>
        <begin position="232"/>
        <end position="446"/>
    </location>
</feature>
<dbReference type="NCBIfam" id="TIGR01931">
    <property type="entry name" value="cysJ"/>
    <property type="match status" value="1"/>
</dbReference>
<dbReference type="GO" id="GO:0050660">
    <property type="term" value="F:flavin adenine dinucleotide binding"/>
    <property type="evidence" value="ECO:0007669"/>
    <property type="project" value="InterPro"/>
</dbReference>
<keyword evidence="4" id="KW-0285">Flavoprotein</keyword>
<name>A0A521EQG3_SACCC</name>
<feature type="binding site" evidence="12">
    <location>
        <position position="408"/>
    </location>
    <ligand>
        <name>FAD</name>
        <dbReference type="ChEBI" id="CHEBI:57692"/>
    </ligand>
</feature>
<feature type="binding site" evidence="12">
    <location>
        <position position="320"/>
    </location>
    <ligand>
        <name>FAD</name>
        <dbReference type="ChEBI" id="CHEBI:57692"/>
    </ligand>
</feature>
<protein>
    <recommendedName>
        <fullName evidence="1">assimilatory sulfite reductase (NADPH)</fullName>
        <ecNumber evidence="1">1.8.1.2</ecNumber>
    </recommendedName>
</protein>
<dbReference type="CDD" id="cd06199">
    <property type="entry name" value="SiR"/>
    <property type="match status" value="1"/>
</dbReference>
<dbReference type="PRINTS" id="PR00369">
    <property type="entry name" value="FLAVODOXIN"/>
</dbReference>
<comment type="cofactor">
    <cofactor evidence="12">
        <name>FAD</name>
        <dbReference type="ChEBI" id="CHEBI:57692"/>
    </cofactor>
    <text evidence="12">Binds 1 FAD per subunit.</text>
</comment>
<feature type="binding site" evidence="12">
    <location>
        <begin position="417"/>
        <end position="420"/>
    </location>
    <ligand>
        <name>FAD</name>
        <dbReference type="ChEBI" id="CHEBI:57692"/>
    </ligand>
</feature>